<name>A0ABS0BYS5_9GAMM</name>
<organism evidence="3 4">
    <name type="scientific">Thiomicrorhabdus heinhorstiae</name>
    <dbReference type="NCBI Taxonomy" id="2748010"/>
    <lineage>
        <taxon>Bacteria</taxon>
        <taxon>Pseudomonadati</taxon>
        <taxon>Pseudomonadota</taxon>
        <taxon>Gammaproteobacteria</taxon>
        <taxon>Thiotrichales</taxon>
        <taxon>Piscirickettsiaceae</taxon>
        <taxon>Thiomicrorhabdus</taxon>
    </lineage>
</organism>
<keyword evidence="4" id="KW-1185">Reference proteome</keyword>
<dbReference type="EMBL" id="JACBGI020000013">
    <property type="protein sequence ID" value="MBF6058238.1"/>
    <property type="molecule type" value="Genomic_DNA"/>
</dbReference>
<feature type="coiled-coil region" evidence="1">
    <location>
        <begin position="24"/>
        <end position="51"/>
    </location>
</feature>
<comment type="caution">
    <text evidence="3">The sequence shown here is derived from an EMBL/GenBank/DDBJ whole genome shotgun (WGS) entry which is preliminary data.</text>
</comment>
<gene>
    <name evidence="3" type="ORF">H8792_007780</name>
</gene>
<sequence>MTHPVEPQSSDTRTNSAGKLPYRLWKLQTRLLQLQHRLRKLRRNASASSQQEP</sequence>
<evidence type="ECO:0000313" key="4">
    <source>
        <dbReference type="Proteomes" id="UP001193680"/>
    </source>
</evidence>
<evidence type="ECO:0000256" key="2">
    <source>
        <dbReference type="SAM" id="MobiDB-lite"/>
    </source>
</evidence>
<evidence type="ECO:0000256" key="1">
    <source>
        <dbReference type="SAM" id="Coils"/>
    </source>
</evidence>
<dbReference type="Proteomes" id="UP001193680">
    <property type="component" value="Unassembled WGS sequence"/>
</dbReference>
<evidence type="ECO:0000313" key="3">
    <source>
        <dbReference type="EMBL" id="MBF6058238.1"/>
    </source>
</evidence>
<accession>A0ABS0BYS5</accession>
<protein>
    <submittedName>
        <fullName evidence="3">Uncharacterized protein</fullName>
    </submittedName>
</protein>
<feature type="region of interest" description="Disordered" evidence="2">
    <location>
        <begin position="1"/>
        <end position="20"/>
    </location>
</feature>
<reference evidence="3 4" key="1">
    <citation type="submission" date="2020-11" db="EMBL/GenBank/DDBJ databases">
        <title>Sulfur oxidizing isolate from Hospital Hole Sinkhole.</title>
        <authorList>
            <person name="Scott K.M."/>
        </authorList>
    </citation>
    <scope>NUCLEOTIDE SEQUENCE [LARGE SCALE GENOMIC DNA]</scope>
    <source>
        <strain evidence="3 4">HH1</strain>
    </source>
</reference>
<dbReference type="RefSeq" id="WP_185978379.1">
    <property type="nucleotide sequence ID" value="NZ_JACBGI020000013.1"/>
</dbReference>
<feature type="compositionally biased region" description="Polar residues" evidence="2">
    <location>
        <begin position="7"/>
        <end position="17"/>
    </location>
</feature>
<keyword evidence="1" id="KW-0175">Coiled coil</keyword>
<proteinExistence type="predicted"/>